<evidence type="ECO:0000259" key="4">
    <source>
        <dbReference type="Pfam" id="PF09394"/>
    </source>
</evidence>
<dbReference type="EMBL" id="DF967973">
    <property type="protein sequence ID" value="GAP15955.1"/>
    <property type="molecule type" value="Genomic_DNA"/>
</dbReference>
<dbReference type="Gene3D" id="2.60.40.2020">
    <property type="match status" value="1"/>
</dbReference>
<sequence length="140" mass="15000">MKVSGFWRGWFVAALALVLASCSPPAGGSPAEVTVEKAAAGSTLTLNVDQLLAVKLESNPTTGYGWHILEVDDTILQSQGDPEYVQQDTQGTPRVGVGGWETLRFKALKSGTTTLKLGYSRSFEPDVAPIEEFTLTVEVK</sequence>
<evidence type="ECO:0000313" key="6">
    <source>
        <dbReference type="Proteomes" id="UP000055060"/>
    </source>
</evidence>
<evidence type="ECO:0000256" key="3">
    <source>
        <dbReference type="SAM" id="SignalP"/>
    </source>
</evidence>
<keyword evidence="2" id="KW-0789">Thiol protease inhibitor</keyword>
<keyword evidence="1" id="KW-0646">Protease inhibitor</keyword>
<protein>
    <submittedName>
        <fullName evidence="5">Predicted secreted protein</fullName>
    </submittedName>
</protein>
<dbReference type="PANTHER" id="PTHR36530">
    <property type="entry name" value="INHIBITOR OF CYSTEINE PEPTIDASE"/>
    <property type="match status" value="1"/>
</dbReference>
<dbReference type="OrthoDB" id="161213at2"/>
<dbReference type="AlphaFoldDB" id="A0A0K8MXM7"/>
<proteinExistence type="predicted"/>
<keyword evidence="3" id="KW-0732">Signal</keyword>
<accession>A0A0K8MXM7</accession>
<dbReference type="STRING" id="360412.LARV_03750"/>
<keyword evidence="6" id="KW-1185">Reference proteome</keyword>
<reference evidence="5" key="1">
    <citation type="submission" date="2015-07" db="EMBL/GenBank/DDBJ databases">
        <title>Draft Genome Sequences of Anaerolinea thermolimosa IMO-1, Bellilinea caldifistulae GOMI-1, Leptolinea tardivitalis YMTK-2, Levilinea saccharolytica KIBI-1,Longilinea arvoryzae KOME-1, Previously Described as Members of the Anaerolineaceae (Chloroflexi).</title>
        <authorList>
            <person name="Sekiguchi Y."/>
            <person name="Ohashi A."/>
            <person name="Matsuura N."/>
            <person name="Tourlousse M.D."/>
        </authorList>
    </citation>
    <scope>NUCLEOTIDE SEQUENCE [LARGE SCALE GENOMIC DNA]</scope>
    <source>
        <strain evidence="5">KOME-1</strain>
    </source>
</reference>
<dbReference type="PROSITE" id="PS51257">
    <property type="entry name" value="PROKAR_LIPOPROTEIN"/>
    <property type="match status" value="1"/>
</dbReference>
<dbReference type="Pfam" id="PF09394">
    <property type="entry name" value="Inhibitor_I42"/>
    <property type="match status" value="1"/>
</dbReference>
<feature type="domain" description="Proteinase inhibitor I42 chagasin" evidence="4">
    <location>
        <begin position="46"/>
        <end position="137"/>
    </location>
</feature>
<dbReference type="SUPFAM" id="SSF141066">
    <property type="entry name" value="ICP-like"/>
    <property type="match status" value="1"/>
</dbReference>
<dbReference type="Proteomes" id="UP000055060">
    <property type="component" value="Unassembled WGS sequence"/>
</dbReference>
<dbReference type="GO" id="GO:0004869">
    <property type="term" value="F:cysteine-type endopeptidase inhibitor activity"/>
    <property type="evidence" value="ECO:0007669"/>
    <property type="project" value="UniProtKB-KW"/>
</dbReference>
<name>A0A0K8MXM7_9CHLR</name>
<feature type="chain" id="PRO_5005512967" evidence="3">
    <location>
        <begin position="29"/>
        <end position="140"/>
    </location>
</feature>
<dbReference type="InterPro" id="IPR036331">
    <property type="entry name" value="Chagasin-like_sf"/>
</dbReference>
<dbReference type="PANTHER" id="PTHR36530:SF1">
    <property type="entry name" value="AMOEBIASIN-1"/>
    <property type="match status" value="1"/>
</dbReference>
<dbReference type="InterPro" id="IPR052781">
    <property type="entry name" value="Cys_protease_inhibitor_I42"/>
</dbReference>
<evidence type="ECO:0000256" key="1">
    <source>
        <dbReference type="ARBA" id="ARBA00022690"/>
    </source>
</evidence>
<dbReference type="InterPro" id="IPR018990">
    <property type="entry name" value="Prot_inh_I42_chagasin"/>
</dbReference>
<gene>
    <name evidence="5" type="ORF">LARV_03750</name>
</gene>
<evidence type="ECO:0000256" key="2">
    <source>
        <dbReference type="ARBA" id="ARBA00022704"/>
    </source>
</evidence>
<evidence type="ECO:0000313" key="5">
    <source>
        <dbReference type="EMBL" id="GAP15955.1"/>
    </source>
</evidence>
<feature type="signal peptide" evidence="3">
    <location>
        <begin position="1"/>
        <end position="28"/>
    </location>
</feature>
<organism evidence="5">
    <name type="scientific">Longilinea arvoryzae</name>
    <dbReference type="NCBI Taxonomy" id="360412"/>
    <lineage>
        <taxon>Bacteria</taxon>
        <taxon>Bacillati</taxon>
        <taxon>Chloroflexota</taxon>
        <taxon>Anaerolineae</taxon>
        <taxon>Anaerolineales</taxon>
        <taxon>Anaerolineaceae</taxon>
        <taxon>Longilinea</taxon>
    </lineage>
</organism>